<gene>
    <name evidence="3" type="primary">spoIIIAB</name>
    <name evidence="3" type="ORF">OB236_27990</name>
</gene>
<sequence length="172" mass="19560">MLKLLGAMMIMLSATLFGFYQAQRFSRRPRQISDLIRSLQRLETEMTYGLTPLPQALLQVANACPQPVSHLFRYTAEQLKVAAGRTVQHIWQQAIAEHWQYTVLKTGEQEILSQLGSTLGLSDSADQVKHIRLAVQQLQGELETAVEERKRYEGMWRSLGLLMGALVVILMY</sequence>
<dbReference type="InterPro" id="IPR014198">
    <property type="entry name" value="Spore_III_AB"/>
</dbReference>
<organism evidence="3 4">
    <name type="scientific">Paenibacillus baimaensis</name>
    <dbReference type="NCBI Taxonomy" id="2982185"/>
    <lineage>
        <taxon>Bacteria</taxon>
        <taxon>Bacillati</taxon>
        <taxon>Bacillota</taxon>
        <taxon>Bacilli</taxon>
        <taxon>Bacillales</taxon>
        <taxon>Paenibacillaceae</taxon>
        <taxon>Paenibacillus</taxon>
    </lineage>
</organism>
<dbReference type="Proteomes" id="UP001652445">
    <property type="component" value="Unassembled WGS sequence"/>
</dbReference>
<evidence type="ECO:0000256" key="1">
    <source>
        <dbReference type="SAM" id="Coils"/>
    </source>
</evidence>
<keyword evidence="1" id="KW-0175">Coiled coil</keyword>
<keyword evidence="2" id="KW-0472">Membrane</keyword>
<evidence type="ECO:0000313" key="3">
    <source>
        <dbReference type="EMBL" id="MCU6795967.1"/>
    </source>
</evidence>
<feature type="transmembrane region" description="Helical" evidence="2">
    <location>
        <begin position="154"/>
        <end position="171"/>
    </location>
</feature>
<name>A0ABT2UN16_9BACL</name>
<evidence type="ECO:0000313" key="4">
    <source>
        <dbReference type="Proteomes" id="UP001652445"/>
    </source>
</evidence>
<dbReference type="Pfam" id="PF09548">
    <property type="entry name" value="Spore_III_AB"/>
    <property type="match status" value="1"/>
</dbReference>
<dbReference type="PIRSF" id="PIRSF021435">
    <property type="entry name" value="SpoIIIAB"/>
    <property type="match status" value="1"/>
</dbReference>
<feature type="coiled-coil region" evidence="1">
    <location>
        <begin position="128"/>
        <end position="155"/>
    </location>
</feature>
<keyword evidence="2" id="KW-1133">Transmembrane helix</keyword>
<dbReference type="EMBL" id="JAOQIO010000095">
    <property type="protein sequence ID" value="MCU6795967.1"/>
    <property type="molecule type" value="Genomic_DNA"/>
</dbReference>
<keyword evidence="4" id="KW-1185">Reference proteome</keyword>
<protein>
    <submittedName>
        <fullName evidence="3">Stage III sporulation protein SpoIIIAB</fullName>
    </submittedName>
</protein>
<dbReference type="NCBIfam" id="TIGR02833">
    <property type="entry name" value="spore_III_AB"/>
    <property type="match status" value="1"/>
</dbReference>
<keyword evidence="2" id="KW-0812">Transmembrane</keyword>
<dbReference type="RefSeq" id="WP_076227893.1">
    <property type="nucleotide sequence ID" value="NZ_JAOQIO010000095.1"/>
</dbReference>
<feature type="transmembrane region" description="Helical" evidence="2">
    <location>
        <begin position="6"/>
        <end position="22"/>
    </location>
</feature>
<comment type="caution">
    <text evidence="3">The sequence shown here is derived from an EMBL/GenBank/DDBJ whole genome shotgun (WGS) entry which is preliminary data.</text>
</comment>
<evidence type="ECO:0000256" key="2">
    <source>
        <dbReference type="SAM" id="Phobius"/>
    </source>
</evidence>
<reference evidence="3 4" key="1">
    <citation type="submission" date="2022-09" db="EMBL/GenBank/DDBJ databases">
        <authorList>
            <person name="Han X.L."/>
            <person name="Wang Q."/>
            <person name="Lu T."/>
        </authorList>
    </citation>
    <scope>NUCLEOTIDE SEQUENCE [LARGE SCALE GENOMIC DNA]</scope>
    <source>
        <strain evidence="3 4">WQ 127069</strain>
    </source>
</reference>
<proteinExistence type="predicted"/>
<accession>A0ABT2UN16</accession>